<keyword evidence="3" id="KW-1185">Reference proteome</keyword>
<accession>A0A0C3S5E0</accession>
<feature type="region of interest" description="Disordered" evidence="1">
    <location>
        <begin position="36"/>
        <end position="195"/>
    </location>
</feature>
<evidence type="ECO:0000313" key="3">
    <source>
        <dbReference type="Proteomes" id="UP000053257"/>
    </source>
</evidence>
<reference evidence="2 3" key="1">
    <citation type="journal article" date="2014" name="PLoS Genet.">
        <title>Analysis of the Phlebiopsis gigantea genome, transcriptome and secretome provides insight into its pioneer colonization strategies of wood.</title>
        <authorList>
            <person name="Hori C."/>
            <person name="Ishida T."/>
            <person name="Igarashi K."/>
            <person name="Samejima M."/>
            <person name="Suzuki H."/>
            <person name="Master E."/>
            <person name="Ferreira P."/>
            <person name="Ruiz-Duenas F.J."/>
            <person name="Held B."/>
            <person name="Canessa P."/>
            <person name="Larrondo L.F."/>
            <person name="Schmoll M."/>
            <person name="Druzhinina I.S."/>
            <person name="Kubicek C.P."/>
            <person name="Gaskell J.A."/>
            <person name="Kersten P."/>
            <person name="St John F."/>
            <person name="Glasner J."/>
            <person name="Sabat G."/>
            <person name="Splinter BonDurant S."/>
            <person name="Syed K."/>
            <person name="Yadav J."/>
            <person name="Mgbeahuruike A.C."/>
            <person name="Kovalchuk A."/>
            <person name="Asiegbu F.O."/>
            <person name="Lackner G."/>
            <person name="Hoffmeister D."/>
            <person name="Rencoret J."/>
            <person name="Gutierrez A."/>
            <person name="Sun H."/>
            <person name="Lindquist E."/>
            <person name="Barry K."/>
            <person name="Riley R."/>
            <person name="Grigoriev I.V."/>
            <person name="Henrissat B."/>
            <person name="Kues U."/>
            <person name="Berka R.M."/>
            <person name="Martinez A.T."/>
            <person name="Covert S.F."/>
            <person name="Blanchette R.A."/>
            <person name="Cullen D."/>
        </authorList>
    </citation>
    <scope>NUCLEOTIDE SEQUENCE [LARGE SCALE GENOMIC DNA]</scope>
    <source>
        <strain evidence="2 3">11061_1 CR5-6</strain>
    </source>
</reference>
<evidence type="ECO:0008006" key="4">
    <source>
        <dbReference type="Google" id="ProtNLM"/>
    </source>
</evidence>
<dbReference type="OrthoDB" id="8922241at2759"/>
<dbReference type="HOGENOM" id="CLU_1019793_0_0_1"/>
<feature type="compositionally biased region" description="Polar residues" evidence="1">
    <location>
        <begin position="42"/>
        <end position="66"/>
    </location>
</feature>
<dbReference type="EMBL" id="KN840614">
    <property type="protein sequence ID" value="KIP03475.1"/>
    <property type="molecule type" value="Genomic_DNA"/>
</dbReference>
<feature type="compositionally biased region" description="Low complexity" evidence="1">
    <location>
        <begin position="129"/>
        <end position="152"/>
    </location>
</feature>
<protein>
    <recommendedName>
        <fullName evidence="4">C2H2-type domain-containing protein</fullName>
    </recommendedName>
</protein>
<dbReference type="Proteomes" id="UP000053257">
    <property type="component" value="Unassembled WGS sequence"/>
</dbReference>
<dbReference type="SUPFAM" id="SSF57667">
    <property type="entry name" value="beta-beta-alpha zinc fingers"/>
    <property type="match status" value="1"/>
</dbReference>
<sequence>MSQLSTPPAPYSTLPYIDEQESFSISPILLSGYCPNLPPTPRLTSQPLSPISPISETSSLPSDSYESFSAPSSPPTFSPSSLCGAMGNLGLDGEVAPASPHLESFSESESEDDAEYAPSTSKARRAAKKAVASASTSHARAARAAPKNSARAPTQKPARAAARDRAAPYTRKHTTTTITTPNGRVVPTHTPSRNEQIGLPSEYVELTKAETGTLVCPACRWNYGKKRAADLVRHFKTHYGIRDDVCGCGMEFSRTDALIRHVRRHRWALCAIL</sequence>
<gene>
    <name evidence="2" type="ORF">PHLGIDRAFT_237876</name>
</gene>
<dbReference type="Gene3D" id="3.30.160.60">
    <property type="entry name" value="Classic Zinc Finger"/>
    <property type="match status" value="1"/>
</dbReference>
<organism evidence="2 3">
    <name type="scientific">Phlebiopsis gigantea (strain 11061_1 CR5-6)</name>
    <name type="common">White-rot fungus</name>
    <name type="synonym">Peniophora gigantea</name>
    <dbReference type="NCBI Taxonomy" id="745531"/>
    <lineage>
        <taxon>Eukaryota</taxon>
        <taxon>Fungi</taxon>
        <taxon>Dikarya</taxon>
        <taxon>Basidiomycota</taxon>
        <taxon>Agaricomycotina</taxon>
        <taxon>Agaricomycetes</taxon>
        <taxon>Polyporales</taxon>
        <taxon>Phanerochaetaceae</taxon>
        <taxon>Phlebiopsis</taxon>
    </lineage>
</organism>
<proteinExistence type="predicted"/>
<name>A0A0C3S5E0_PHLG1</name>
<dbReference type="InterPro" id="IPR036236">
    <property type="entry name" value="Znf_C2H2_sf"/>
</dbReference>
<feature type="compositionally biased region" description="Acidic residues" evidence="1">
    <location>
        <begin position="106"/>
        <end position="115"/>
    </location>
</feature>
<evidence type="ECO:0000256" key="1">
    <source>
        <dbReference type="SAM" id="MobiDB-lite"/>
    </source>
</evidence>
<evidence type="ECO:0000313" key="2">
    <source>
        <dbReference type="EMBL" id="KIP03475.1"/>
    </source>
</evidence>
<dbReference type="AlphaFoldDB" id="A0A0C3S5E0"/>